<feature type="transmembrane region" description="Helical" evidence="7">
    <location>
        <begin position="279"/>
        <end position="299"/>
    </location>
</feature>
<dbReference type="Pfam" id="PF01943">
    <property type="entry name" value="Polysacc_synt"/>
    <property type="match status" value="1"/>
</dbReference>
<keyword evidence="5 7" id="KW-0472">Membrane</keyword>
<feature type="transmembrane region" description="Helical" evidence="7">
    <location>
        <begin position="412"/>
        <end position="431"/>
    </location>
</feature>
<dbReference type="PATRIC" id="fig|1125718.3.peg.2854"/>
<evidence type="ECO:0000313" key="9">
    <source>
        <dbReference type="Proteomes" id="UP000002941"/>
    </source>
</evidence>
<sequence length="573" mass="58496">MTSTRSAPASGVWAPIRRTALAKVVVMGVTGVFGLVNTRLIISHFGTDAYAQYGLLATFPNLMPFTDLGIGAVILNSVAGSSDLRHDAIVRRTLTTAIRVLLASALIIATTGVVLGLAGLWPTLLGAKLMDGGGVTATLCLVVYAAALPLSVGQRIVVGMGRSATQVISQGIVSPALTCMLLLAVVVRLEAGNAVSVMSYVANTLVSIVCVVVAWRTTRPLLSQALRDVPRLREVRGVRIVDTAGPSLVQALIIPIAFQTDRLLLSHLGGGQTLAQYNLAAQMFNLLTQTVSVTGMAMWPHFAKARADGRVESPFGAARSFAAMGGGLSLGLVLVAPWMASVLSDGKIELPVTLLAANIANVVVEAAKQPLGMYMTDPRGLRAQMIPVVILVPMNLVLSWVLIAPLGAAGPIAGSVIAVIVCQLVPYALWVSADLRRRRVQEDGDDDGSVDAAGSVDGADGADGAGGADCPAYETDGDDPDAAGAAPGEGAAGEAVLEAVGTAADGGGPASAAARAQGRTVVQGAAPAAECRDREAAGTVGPVDPGAPEGRPAASDSSDVEDPDPSVPNQPER</sequence>
<feature type="compositionally biased region" description="Low complexity" evidence="6">
    <location>
        <begin position="482"/>
        <end position="503"/>
    </location>
</feature>
<feature type="transmembrane region" description="Helical" evidence="7">
    <location>
        <begin position="62"/>
        <end position="79"/>
    </location>
</feature>
<dbReference type="eggNOG" id="COG2244">
    <property type="taxonomic scope" value="Bacteria"/>
</dbReference>
<dbReference type="GO" id="GO:0005886">
    <property type="term" value="C:plasma membrane"/>
    <property type="evidence" value="ECO:0007669"/>
    <property type="project" value="UniProtKB-SubCell"/>
</dbReference>
<keyword evidence="4 7" id="KW-1133">Transmembrane helix</keyword>
<comment type="caution">
    <text evidence="8">The sequence shown here is derived from an EMBL/GenBank/DDBJ whole genome shotgun (WGS) entry which is preliminary data.</text>
</comment>
<dbReference type="PANTHER" id="PTHR30250">
    <property type="entry name" value="PST FAMILY PREDICTED COLANIC ACID TRANSPORTER"/>
    <property type="match status" value="1"/>
</dbReference>
<dbReference type="InterPro" id="IPR002797">
    <property type="entry name" value="Polysacc_synth"/>
</dbReference>
<evidence type="ECO:0000256" key="5">
    <source>
        <dbReference type="ARBA" id="ARBA00023136"/>
    </source>
</evidence>
<gene>
    <name evidence="8" type="ORF">HMPREF1318_1491</name>
</gene>
<keyword evidence="9" id="KW-1185">Reference proteome</keyword>
<dbReference type="InterPro" id="IPR050833">
    <property type="entry name" value="Poly_Biosynth_Transport"/>
</dbReference>
<feature type="transmembrane region" description="Helical" evidence="7">
    <location>
        <begin position="320"/>
        <end position="340"/>
    </location>
</feature>
<evidence type="ECO:0000256" key="2">
    <source>
        <dbReference type="ARBA" id="ARBA00022475"/>
    </source>
</evidence>
<feature type="transmembrane region" description="Helical" evidence="7">
    <location>
        <begin position="385"/>
        <end position="406"/>
    </location>
</feature>
<evidence type="ECO:0000256" key="7">
    <source>
        <dbReference type="SAM" id="Phobius"/>
    </source>
</evidence>
<dbReference type="Proteomes" id="UP000002941">
    <property type="component" value="Unassembled WGS sequence"/>
</dbReference>
<feature type="compositionally biased region" description="Low complexity" evidence="6">
    <location>
        <begin position="450"/>
        <end position="459"/>
    </location>
</feature>
<feature type="region of interest" description="Disordered" evidence="6">
    <location>
        <begin position="440"/>
        <end position="573"/>
    </location>
</feature>
<evidence type="ECO:0000256" key="3">
    <source>
        <dbReference type="ARBA" id="ARBA00022692"/>
    </source>
</evidence>
<dbReference type="RefSeq" id="WP_008734054.1">
    <property type="nucleotide sequence ID" value="NZ_AKFT01000223.1"/>
</dbReference>
<evidence type="ECO:0000256" key="6">
    <source>
        <dbReference type="SAM" id="MobiDB-lite"/>
    </source>
</evidence>
<feature type="transmembrane region" description="Helical" evidence="7">
    <location>
        <begin position="197"/>
        <end position="217"/>
    </location>
</feature>
<dbReference type="AlphaFoldDB" id="J0MVX9"/>
<feature type="transmembrane region" description="Helical" evidence="7">
    <location>
        <begin position="172"/>
        <end position="191"/>
    </location>
</feature>
<dbReference type="OrthoDB" id="3728782at2"/>
<accession>J0MVX9</accession>
<protein>
    <submittedName>
        <fullName evidence="8">Polysaccharide biosynthesis protein</fullName>
    </submittedName>
</protein>
<reference evidence="8 9" key="1">
    <citation type="submission" date="2012-05" db="EMBL/GenBank/DDBJ databases">
        <authorList>
            <person name="Harkins D.M."/>
            <person name="Madupu R."/>
            <person name="Durkin A.S."/>
            <person name="Torralba M."/>
            <person name="Methe B."/>
            <person name="Sutton G.G."/>
            <person name="Nelson K.E."/>
        </authorList>
    </citation>
    <scope>NUCLEOTIDE SEQUENCE [LARGE SCALE GENOMIC DNA]</scope>
    <source>
        <strain evidence="8 9">F0489</strain>
    </source>
</reference>
<proteinExistence type="predicted"/>
<keyword evidence="3 7" id="KW-0812">Transmembrane</keyword>
<keyword evidence="2" id="KW-1003">Cell membrane</keyword>
<organism evidence="8 9">
    <name type="scientific">Actinomyces massiliensis F0489</name>
    <dbReference type="NCBI Taxonomy" id="1125718"/>
    <lineage>
        <taxon>Bacteria</taxon>
        <taxon>Bacillati</taxon>
        <taxon>Actinomycetota</taxon>
        <taxon>Actinomycetes</taxon>
        <taxon>Actinomycetales</taxon>
        <taxon>Actinomycetaceae</taxon>
        <taxon>Actinomyces</taxon>
    </lineage>
</organism>
<feature type="transmembrane region" description="Helical" evidence="7">
    <location>
        <begin position="238"/>
        <end position="259"/>
    </location>
</feature>
<dbReference type="PANTHER" id="PTHR30250:SF11">
    <property type="entry name" value="O-ANTIGEN TRANSPORTER-RELATED"/>
    <property type="match status" value="1"/>
</dbReference>
<feature type="transmembrane region" description="Helical" evidence="7">
    <location>
        <begin position="133"/>
        <end position="152"/>
    </location>
</feature>
<evidence type="ECO:0000256" key="1">
    <source>
        <dbReference type="ARBA" id="ARBA00004651"/>
    </source>
</evidence>
<feature type="transmembrane region" description="Helical" evidence="7">
    <location>
        <begin position="20"/>
        <end position="42"/>
    </location>
</feature>
<feature type="transmembrane region" description="Helical" evidence="7">
    <location>
        <begin position="346"/>
        <end position="364"/>
    </location>
</feature>
<comment type="subcellular location">
    <subcellularLocation>
        <location evidence="1">Cell membrane</location>
        <topology evidence="1">Multi-pass membrane protein</topology>
    </subcellularLocation>
</comment>
<feature type="transmembrane region" description="Helical" evidence="7">
    <location>
        <begin position="100"/>
        <end position="121"/>
    </location>
</feature>
<name>J0MVX9_9ACTO</name>
<evidence type="ECO:0000256" key="4">
    <source>
        <dbReference type="ARBA" id="ARBA00022989"/>
    </source>
</evidence>
<evidence type="ECO:0000313" key="8">
    <source>
        <dbReference type="EMBL" id="EJF36212.1"/>
    </source>
</evidence>
<dbReference type="EMBL" id="AKFT01000223">
    <property type="protein sequence ID" value="EJF36212.1"/>
    <property type="molecule type" value="Genomic_DNA"/>
</dbReference>